<keyword evidence="6" id="KW-0560">Oxidoreductase</keyword>
<dbReference type="GO" id="GO:0006071">
    <property type="term" value="P:glycerol metabolic process"/>
    <property type="evidence" value="ECO:0007669"/>
    <property type="project" value="UniProtKB-KW"/>
</dbReference>
<feature type="domain" description="FAD dependent oxidoreductase" evidence="7">
    <location>
        <begin position="24"/>
        <end position="387"/>
    </location>
</feature>
<reference evidence="9" key="1">
    <citation type="submission" date="2018-05" db="EMBL/GenBank/DDBJ databases">
        <authorList>
            <person name="Lanie J.A."/>
            <person name="Ng W.-L."/>
            <person name="Kazmierczak K.M."/>
            <person name="Andrzejewski T.M."/>
            <person name="Davidsen T.M."/>
            <person name="Wayne K.J."/>
            <person name="Tettelin H."/>
            <person name="Glass J.I."/>
            <person name="Rusch D."/>
            <person name="Podicherti R."/>
            <person name="Tsui H.-C.T."/>
            <person name="Winkler M.E."/>
        </authorList>
    </citation>
    <scope>NUCLEOTIDE SEQUENCE</scope>
</reference>
<evidence type="ECO:0000256" key="2">
    <source>
        <dbReference type="ARBA" id="ARBA00007330"/>
    </source>
</evidence>
<dbReference type="PRINTS" id="PR01001">
    <property type="entry name" value="FADG3PDH"/>
</dbReference>
<evidence type="ECO:0008006" key="10">
    <source>
        <dbReference type="Google" id="ProtNLM"/>
    </source>
</evidence>
<keyword evidence="5" id="KW-0274">FAD</keyword>
<evidence type="ECO:0000256" key="1">
    <source>
        <dbReference type="ARBA" id="ARBA00001974"/>
    </source>
</evidence>
<dbReference type="Pfam" id="PF16901">
    <property type="entry name" value="DAO_C"/>
    <property type="match status" value="1"/>
</dbReference>
<gene>
    <name evidence="9" type="ORF">METZ01_LOCUS57108</name>
</gene>
<dbReference type="Pfam" id="PF01266">
    <property type="entry name" value="DAO"/>
    <property type="match status" value="1"/>
</dbReference>
<dbReference type="PROSITE" id="PS00978">
    <property type="entry name" value="FAD_G3PDH_2"/>
    <property type="match status" value="1"/>
</dbReference>
<evidence type="ECO:0000256" key="4">
    <source>
        <dbReference type="ARBA" id="ARBA00022798"/>
    </source>
</evidence>
<dbReference type="PROSITE" id="PS00977">
    <property type="entry name" value="FAD_G3PDH_1"/>
    <property type="match status" value="1"/>
</dbReference>
<keyword evidence="4" id="KW-0319">Glycerol metabolism</keyword>
<dbReference type="InterPro" id="IPR038299">
    <property type="entry name" value="DAO_C_sf"/>
</dbReference>
<accession>A0A381SLF1</accession>
<dbReference type="EMBL" id="UINC01003206">
    <property type="protein sequence ID" value="SVA04254.1"/>
    <property type="molecule type" value="Genomic_DNA"/>
</dbReference>
<dbReference type="InterPro" id="IPR036188">
    <property type="entry name" value="FAD/NAD-bd_sf"/>
</dbReference>
<dbReference type="InterPro" id="IPR000447">
    <property type="entry name" value="G3P_DH_FAD-dep"/>
</dbReference>
<dbReference type="GO" id="GO:0004368">
    <property type="term" value="F:glycerol-3-phosphate dehydrogenase (quinone) activity"/>
    <property type="evidence" value="ECO:0007669"/>
    <property type="project" value="InterPro"/>
</dbReference>
<dbReference type="Gene3D" id="3.50.50.60">
    <property type="entry name" value="FAD/NAD(P)-binding domain"/>
    <property type="match status" value="1"/>
</dbReference>
<keyword evidence="3" id="KW-0285">Flavoprotein</keyword>
<name>A0A381SLF1_9ZZZZ</name>
<evidence type="ECO:0000259" key="8">
    <source>
        <dbReference type="Pfam" id="PF16901"/>
    </source>
</evidence>
<organism evidence="9">
    <name type="scientific">marine metagenome</name>
    <dbReference type="NCBI Taxonomy" id="408172"/>
    <lineage>
        <taxon>unclassified sequences</taxon>
        <taxon>metagenomes</taxon>
        <taxon>ecological metagenomes</taxon>
    </lineage>
</organism>
<sequence length="536" mass="56831">MPDPVATAFCRDRSLERLATERFDLLVVGGGVTGAGIALDAASRGLAVALVDKADLAAGTSSKSSKLVHGGLRYLQQGEFGLVYEALAERQRLLRNAPQLVVPLSFVVPILRSGGVIDRRLARALGLGLWQYDLSGGARLGWHRRLDVDGVLARLPQLRRDEIASGYLYWDAWVDDARLALALARTAALEHGAVVATYARLAGVGREGGPGGRVTDAVLEVDGRTIEVACDGVVNACGVWAEEVQGLTGVADTFDIRPAKGVHLTVPAERLSPDGALLIPVKGDKRSIFVLPWPGGRTYIGTTDTDFVGDLDEPFCTADDVAYLLAAVNALTDADLVPGDVTGSWAGLRPLVATAETERTADLSRRHIVQSDGLGVVTVTGGKLTTYRRMAQDTVDVVCELRGERRRCRTKKLPLRGAGGAGSGGSHLDGRFGGEASVVLDLVEVDPSLGEPLVPGLSYLRAEAVYAVCHEMATTLDDVLSRRTRARIEDRAATLDAAPEVAALVAEAAGWSDERQDTELAAFQASVEAEMAAESR</sequence>
<protein>
    <recommendedName>
        <fullName evidence="10">FAD dependent oxidoreductase domain-containing protein</fullName>
    </recommendedName>
</protein>
<evidence type="ECO:0000256" key="5">
    <source>
        <dbReference type="ARBA" id="ARBA00022827"/>
    </source>
</evidence>
<dbReference type="PANTHER" id="PTHR11985">
    <property type="entry name" value="GLYCEROL-3-PHOSPHATE DEHYDROGENASE"/>
    <property type="match status" value="1"/>
</dbReference>
<proteinExistence type="inferred from homology"/>
<feature type="domain" description="Alpha-glycerophosphate oxidase C-terminal" evidence="8">
    <location>
        <begin position="426"/>
        <end position="516"/>
    </location>
</feature>
<dbReference type="Gene3D" id="1.10.8.870">
    <property type="entry name" value="Alpha-glycerophosphate oxidase, cap domain"/>
    <property type="match status" value="1"/>
</dbReference>
<dbReference type="InterPro" id="IPR006076">
    <property type="entry name" value="FAD-dep_OxRdtase"/>
</dbReference>
<evidence type="ECO:0000259" key="7">
    <source>
        <dbReference type="Pfam" id="PF01266"/>
    </source>
</evidence>
<dbReference type="Gene3D" id="3.30.9.10">
    <property type="entry name" value="D-Amino Acid Oxidase, subunit A, domain 2"/>
    <property type="match status" value="1"/>
</dbReference>
<evidence type="ECO:0000256" key="6">
    <source>
        <dbReference type="ARBA" id="ARBA00023002"/>
    </source>
</evidence>
<evidence type="ECO:0000256" key="3">
    <source>
        <dbReference type="ARBA" id="ARBA00022630"/>
    </source>
</evidence>
<dbReference type="InterPro" id="IPR031656">
    <property type="entry name" value="DAO_C"/>
</dbReference>
<comment type="similarity">
    <text evidence="2">Belongs to the FAD-dependent glycerol-3-phosphate dehydrogenase family.</text>
</comment>
<dbReference type="GO" id="GO:0046168">
    <property type="term" value="P:glycerol-3-phosphate catabolic process"/>
    <property type="evidence" value="ECO:0007669"/>
    <property type="project" value="TreeGrafter"/>
</dbReference>
<dbReference type="PANTHER" id="PTHR11985:SF35">
    <property type="entry name" value="ANAEROBIC GLYCEROL-3-PHOSPHATE DEHYDROGENASE SUBUNIT A"/>
    <property type="match status" value="1"/>
</dbReference>
<comment type="cofactor">
    <cofactor evidence="1">
        <name>FAD</name>
        <dbReference type="ChEBI" id="CHEBI:57692"/>
    </cofactor>
</comment>
<dbReference type="SUPFAM" id="SSF51905">
    <property type="entry name" value="FAD/NAD(P)-binding domain"/>
    <property type="match status" value="1"/>
</dbReference>
<evidence type="ECO:0000313" key="9">
    <source>
        <dbReference type="EMBL" id="SVA04254.1"/>
    </source>
</evidence>
<dbReference type="AlphaFoldDB" id="A0A381SLF1"/>